<feature type="repeat" description="ANK" evidence="3">
    <location>
        <begin position="287"/>
        <end position="319"/>
    </location>
</feature>
<keyword evidence="2 3" id="KW-0040">ANK repeat</keyword>
<evidence type="ECO:0000313" key="5">
    <source>
        <dbReference type="Proteomes" id="UP000054869"/>
    </source>
</evidence>
<dbReference type="Pfam" id="PF00023">
    <property type="entry name" value="Ank"/>
    <property type="match status" value="1"/>
</dbReference>
<proteinExistence type="predicted"/>
<protein>
    <submittedName>
        <fullName evidence="4">Ankyrin repeat protein</fullName>
    </submittedName>
</protein>
<comment type="caution">
    <text evidence="4">The sequence shown here is derived from an EMBL/GenBank/DDBJ whole genome shotgun (WGS) entry which is preliminary data.</text>
</comment>
<evidence type="ECO:0000256" key="1">
    <source>
        <dbReference type="ARBA" id="ARBA00022737"/>
    </source>
</evidence>
<feature type="repeat" description="ANK" evidence="3">
    <location>
        <begin position="111"/>
        <end position="143"/>
    </location>
</feature>
<dbReference type="OrthoDB" id="5649561at2"/>
<dbReference type="InterPro" id="IPR036770">
    <property type="entry name" value="Ankyrin_rpt-contain_sf"/>
</dbReference>
<dbReference type="eggNOG" id="COG0666">
    <property type="taxonomic scope" value="Bacteria"/>
</dbReference>
<dbReference type="Gene3D" id="1.25.40.20">
    <property type="entry name" value="Ankyrin repeat-containing domain"/>
    <property type="match status" value="2"/>
</dbReference>
<evidence type="ECO:0000313" key="4">
    <source>
        <dbReference type="EMBL" id="KTD18779.1"/>
    </source>
</evidence>
<dbReference type="AlphaFoldDB" id="A0A0W0VFE0"/>
<reference evidence="4 5" key="1">
    <citation type="submission" date="2015-11" db="EMBL/GenBank/DDBJ databases">
        <title>Genomic analysis of 38 Legionella species identifies large and diverse effector repertoires.</title>
        <authorList>
            <person name="Burstein D."/>
            <person name="Amaro F."/>
            <person name="Zusman T."/>
            <person name="Lifshitz Z."/>
            <person name="Cohen O."/>
            <person name="Gilbert J.A."/>
            <person name="Pupko T."/>
            <person name="Shuman H.A."/>
            <person name="Segal G."/>
        </authorList>
    </citation>
    <scope>NUCLEOTIDE SEQUENCE [LARGE SCALE GENOMIC DNA]</scope>
    <source>
        <strain evidence="4 5">ATCC 49751</strain>
    </source>
</reference>
<evidence type="ECO:0000256" key="2">
    <source>
        <dbReference type="ARBA" id="ARBA00023043"/>
    </source>
</evidence>
<feature type="repeat" description="ANK" evidence="3">
    <location>
        <begin position="254"/>
        <end position="286"/>
    </location>
</feature>
<dbReference type="STRING" id="45067.Llan_2382"/>
<keyword evidence="5" id="KW-1185">Reference proteome</keyword>
<dbReference type="PATRIC" id="fig|45067.4.peg.2501"/>
<dbReference type="PROSITE" id="PS50088">
    <property type="entry name" value="ANK_REPEAT"/>
    <property type="match status" value="3"/>
</dbReference>
<dbReference type="SMART" id="SM00248">
    <property type="entry name" value="ANK"/>
    <property type="match status" value="5"/>
</dbReference>
<organism evidence="4 5">
    <name type="scientific">Legionella lansingensis</name>
    <dbReference type="NCBI Taxonomy" id="45067"/>
    <lineage>
        <taxon>Bacteria</taxon>
        <taxon>Pseudomonadati</taxon>
        <taxon>Pseudomonadota</taxon>
        <taxon>Gammaproteobacteria</taxon>
        <taxon>Legionellales</taxon>
        <taxon>Legionellaceae</taxon>
        <taxon>Legionella</taxon>
    </lineage>
</organism>
<dbReference type="Pfam" id="PF12796">
    <property type="entry name" value="Ank_2"/>
    <property type="match status" value="2"/>
</dbReference>
<dbReference type="Proteomes" id="UP000054869">
    <property type="component" value="Unassembled WGS sequence"/>
</dbReference>
<dbReference type="EMBL" id="LNYI01000057">
    <property type="protein sequence ID" value="KTD18779.1"/>
    <property type="molecule type" value="Genomic_DNA"/>
</dbReference>
<dbReference type="RefSeq" id="WP_028372489.1">
    <property type="nucleotide sequence ID" value="NZ_CAAAJD010000004.1"/>
</dbReference>
<sequence length="322" mass="36390">MSIRFKELSTQLNLNVEHDNNEQLQALEHWCYEHISRDIRYFGNVAEKRQSYLSLAKYYLDEFVGSIPKNSAETPKFDNLNVIQYAAYRGYDHYLNSLSLPKNKWDEATIAGMTPLHLAALQGHVHTVQVLLAKGANPNKENNNSQLPIHCALTVAIAHESDLLKRKKDIFSLLKPYIQDITHRDDSGNSILHHTVINGFYELTKELLEENPELAFCKNNYHRFPIHTAILNQQTQIAQLLLAIKKVATLTDVEGRVALHYAACYGKPDMVQLCCDATPDINIRDSYGKTPLILAEEAKNTEGINILITNGADATLTDFGMD</sequence>
<gene>
    <name evidence="4" type="ORF">Llan_2382</name>
</gene>
<keyword evidence="1" id="KW-0677">Repeat</keyword>
<name>A0A0W0VFE0_9GAMM</name>
<dbReference type="SUPFAM" id="SSF48403">
    <property type="entry name" value="Ankyrin repeat"/>
    <property type="match status" value="1"/>
</dbReference>
<dbReference type="PANTHER" id="PTHR24198:SF165">
    <property type="entry name" value="ANKYRIN REPEAT-CONTAINING PROTEIN-RELATED"/>
    <property type="match status" value="1"/>
</dbReference>
<dbReference type="InterPro" id="IPR002110">
    <property type="entry name" value="Ankyrin_rpt"/>
</dbReference>
<dbReference type="PROSITE" id="PS50297">
    <property type="entry name" value="ANK_REP_REGION"/>
    <property type="match status" value="3"/>
</dbReference>
<dbReference type="PANTHER" id="PTHR24198">
    <property type="entry name" value="ANKYRIN REPEAT AND PROTEIN KINASE DOMAIN-CONTAINING PROTEIN"/>
    <property type="match status" value="1"/>
</dbReference>
<dbReference type="PRINTS" id="PR01415">
    <property type="entry name" value="ANKYRIN"/>
</dbReference>
<accession>A0A0W0VFE0</accession>
<evidence type="ECO:0000256" key="3">
    <source>
        <dbReference type="PROSITE-ProRule" id="PRU00023"/>
    </source>
</evidence>